<dbReference type="GO" id="GO:0005634">
    <property type="term" value="C:nucleus"/>
    <property type="evidence" value="ECO:0007669"/>
    <property type="project" value="UniProtKB-SubCell"/>
</dbReference>
<keyword evidence="7" id="KW-0539">Nucleus</keyword>
<accession>A0A2I0KCJ9</accession>
<evidence type="ECO:0000256" key="8">
    <source>
        <dbReference type="ARBA" id="ARBA00024343"/>
    </source>
</evidence>
<sequence>MAVEVEPGWAVWPAYKAGTMATLVSPLHLQLFHLLPLTSLCPLPPLFPRKQKVAPASSDLVDPATDSLEVSPQLDHRTFLFLFNPPPPSLIIPPRVLSSNRRISFPPFSSPLLALYFNPTLFWPSSGNGEGLIWSEKEIQVESINSAMETRSLPSGVKFSEHRTHSKMTVLGSSEDTNTSYRPEIRPRVVRVSFTDPDATDSSSDEEADTTPRRRLKKYVHEIAIEPCSSKPAMARPPRKRANGKSNISASRLEMKAAPGRKFRGVRQRPWGKWAAEIRDPLRRVRLWLGTYETAEEAALVYDHAAIQLRGPDALTNFTSPPQKAAEKGPVSSPTSVLRPLSPEPTESQSHSTNDTPKEARESSCSSENNISNYSCSSENFSDYSSLDSLVPPADIFDFHFEDSFPSLFEDSGFGESFLGDNLGDLFMNPAEDFGFGFGLGSSGWNMDDHFPDIGDIFGSDPLLAV</sequence>
<dbReference type="InterPro" id="IPR001471">
    <property type="entry name" value="AP2/ERF_dom"/>
</dbReference>
<keyword evidence="4" id="KW-0238">DNA-binding</keyword>
<evidence type="ECO:0000256" key="1">
    <source>
        <dbReference type="ARBA" id="ARBA00004123"/>
    </source>
</evidence>
<reference evidence="11 12" key="1">
    <citation type="submission" date="2017-11" db="EMBL/GenBank/DDBJ databases">
        <title>De-novo sequencing of pomegranate (Punica granatum L.) genome.</title>
        <authorList>
            <person name="Akparov Z."/>
            <person name="Amiraslanov A."/>
            <person name="Hajiyeva S."/>
            <person name="Abbasov M."/>
            <person name="Kaur K."/>
            <person name="Hamwieh A."/>
            <person name="Solovyev V."/>
            <person name="Salamov A."/>
            <person name="Braich B."/>
            <person name="Kosarev P."/>
            <person name="Mahmoud A."/>
            <person name="Hajiyev E."/>
            <person name="Babayeva S."/>
            <person name="Izzatullayeva V."/>
            <person name="Mammadov A."/>
            <person name="Mammadov A."/>
            <person name="Sharifova S."/>
            <person name="Ojaghi J."/>
            <person name="Eynullazada K."/>
            <person name="Bayramov B."/>
            <person name="Abdulazimova A."/>
            <person name="Shahmuradov I."/>
        </authorList>
    </citation>
    <scope>NUCLEOTIDE SEQUENCE [LARGE SCALE GENOMIC DNA]</scope>
    <source>
        <strain evidence="12">cv. AG2017</strain>
        <tissue evidence="11">Leaf</tissue>
    </source>
</reference>
<organism evidence="11 12">
    <name type="scientific">Punica granatum</name>
    <name type="common">Pomegranate</name>
    <dbReference type="NCBI Taxonomy" id="22663"/>
    <lineage>
        <taxon>Eukaryota</taxon>
        <taxon>Viridiplantae</taxon>
        <taxon>Streptophyta</taxon>
        <taxon>Embryophyta</taxon>
        <taxon>Tracheophyta</taxon>
        <taxon>Spermatophyta</taxon>
        <taxon>Magnoliopsida</taxon>
        <taxon>eudicotyledons</taxon>
        <taxon>Gunneridae</taxon>
        <taxon>Pentapetalae</taxon>
        <taxon>rosids</taxon>
        <taxon>malvids</taxon>
        <taxon>Myrtales</taxon>
        <taxon>Lythraceae</taxon>
        <taxon>Punica</taxon>
    </lineage>
</organism>
<dbReference type="PRINTS" id="PR00367">
    <property type="entry name" value="ETHRSPELEMNT"/>
</dbReference>
<dbReference type="PANTHER" id="PTHR31194:SF140">
    <property type="entry name" value="ETHYLENE-RESPONSIVE TRANSCRIPTION FACTOR CRF2"/>
    <property type="match status" value="1"/>
</dbReference>
<evidence type="ECO:0000256" key="3">
    <source>
        <dbReference type="ARBA" id="ARBA00023015"/>
    </source>
</evidence>
<evidence type="ECO:0000256" key="7">
    <source>
        <dbReference type="ARBA" id="ARBA00023242"/>
    </source>
</evidence>
<evidence type="ECO:0000259" key="10">
    <source>
        <dbReference type="PROSITE" id="PS51032"/>
    </source>
</evidence>
<keyword evidence="3" id="KW-0805">Transcription regulation</keyword>
<dbReference type="InterPro" id="IPR036955">
    <property type="entry name" value="AP2/ERF_dom_sf"/>
</dbReference>
<evidence type="ECO:0000256" key="5">
    <source>
        <dbReference type="ARBA" id="ARBA00023159"/>
    </source>
</evidence>
<feature type="domain" description="AP2/ERF" evidence="10">
    <location>
        <begin position="262"/>
        <end position="319"/>
    </location>
</feature>
<dbReference type="STRING" id="22663.A0A2I0KCJ9"/>
<gene>
    <name evidence="11" type="ORF">CRG98_013346</name>
</gene>
<protein>
    <recommendedName>
        <fullName evidence="10">AP2/ERF domain-containing protein</fullName>
    </recommendedName>
</protein>
<evidence type="ECO:0000313" key="12">
    <source>
        <dbReference type="Proteomes" id="UP000233551"/>
    </source>
</evidence>
<dbReference type="GO" id="GO:0003700">
    <property type="term" value="F:DNA-binding transcription factor activity"/>
    <property type="evidence" value="ECO:0007669"/>
    <property type="project" value="InterPro"/>
</dbReference>
<evidence type="ECO:0000256" key="6">
    <source>
        <dbReference type="ARBA" id="ARBA00023163"/>
    </source>
</evidence>
<dbReference type="InterPro" id="IPR016177">
    <property type="entry name" value="DNA-bd_dom_sf"/>
</dbReference>
<comment type="subcellular location">
    <subcellularLocation>
        <location evidence="1">Nucleus</location>
    </subcellularLocation>
</comment>
<comment type="similarity">
    <text evidence="8">Belongs to the AP2/ERF transcription factor family. ERF subfamily.</text>
</comment>
<dbReference type="SUPFAM" id="SSF54171">
    <property type="entry name" value="DNA-binding domain"/>
    <property type="match status" value="1"/>
</dbReference>
<evidence type="ECO:0000313" key="11">
    <source>
        <dbReference type="EMBL" id="PKI66265.1"/>
    </source>
</evidence>
<proteinExistence type="inferred from homology"/>
<dbReference type="Pfam" id="PF00847">
    <property type="entry name" value="AP2"/>
    <property type="match status" value="1"/>
</dbReference>
<dbReference type="InterPro" id="IPR050913">
    <property type="entry name" value="AP2/ERF_ERF"/>
</dbReference>
<evidence type="ECO:0000256" key="9">
    <source>
        <dbReference type="SAM" id="MobiDB-lite"/>
    </source>
</evidence>
<evidence type="ECO:0000256" key="4">
    <source>
        <dbReference type="ARBA" id="ARBA00023125"/>
    </source>
</evidence>
<dbReference type="GO" id="GO:0009873">
    <property type="term" value="P:ethylene-activated signaling pathway"/>
    <property type="evidence" value="ECO:0007669"/>
    <property type="project" value="UniProtKB-KW"/>
</dbReference>
<keyword evidence="6" id="KW-0804">Transcription</keyword>
<dbReference type="PANTHER" id="PTHR31194">
    <property type="entry name" value="SHN SHINE , DNA BINDING / TRANSCRIPTION FACTOR"/>
    <property type="match status" value="1"/>
</dbReference>
<evidence type="ECO:0000256" key="2">
    <source>
        <dbReference type="ARBA" id="ARBA00022745"/>
    </source>
</evidence>
<feature type="region of interest" description="Disordered" evidence="9">
    <location>
        <begin position="230"/>
        <end position="251"/>
    </location>
</feature>
<dbReference type="PROSITE" id="PS51032">
    <property type="entry name" value="AP2_ERF"/>
    <property type="match status" value="1"/>
</dbReference>
<name>A0A2I0KCJ9_PUNGR</name>
<dbReference type="AlphaFoldDB" id="A0A2I0KCJ9"/>
<feature type="region of interest" description="Disordered" evidence="9">
    <location>
        <begin position="317"/>
        <end position="369"/>
    </location>
</feature>
<dbReference type="GO" id="GO:0003677">
    <property type="term" value="F:DNA binding"/>
    <property type="evidence" value="ECO:0007669"/>
    <property type="project" value="UniProtKB-KW"/>
</dbReference>
<feature type="region of interest" description="Disordered" evidence="9">
    <location>
        <begin position="193"/>
        <end position="213"/>
    </location>
</feature>
<keyword evidence="12" id="KW-1185">Reference proteome</keyword>
<keyword evidence="5" id="KW-0010">Activator</keyword>
<feature type="compositionally biased region" description="Polar residues" evidence="9">
    <location>
        <begin position="345"/>
        <end position="355"/>
    </location>
</feature>
<dbReference type="EMBL" id="PGOL01000682">
    <property type="protein sequence ID" value="PKI66265.1"/>
    <property type="molecule type" value="Genomic_DNA"/>
</dbReference>
<dbReference type="CDD" id="cd00018">
    <property type="entry name" value="AP2"/>
    <property type="match status" value="1"/>
</dbReference>
<dbReference type="SMART" id="SM00380">
    <property type="entry name" value="AP2"/>
    <property type="match status" value="1"/>
</dbReference>
<dbReference type="Gene3D" id="3.30.730.10">
    <property type="entry name" value="AP2/ERF domain"/>
    <property type="match status" value="1"/>
</dbReference>
<keyword evidence="2" id="KW-0936">Ethylene signaling pathway</keyword>
<dbReference type="Proteomes" id="UP000233551">
    <property type="component" value="Unassembled WGS sequence"/>
</dbReference>
<comment type="caution">
    <text evidence="11">The sequence shown here is derived from an EMBL/GenBank/DDBJ whole genome shotgun (WGS) entry which is preliminary data.</text>
</comment>
<dbReference type="FunFam" id="3.30.730.10:FF:000001">
    <property type="entry name" value="Ethylene-responsive transcription factor 2"/>
    <property type="match status" value="1"/>
</dbReference>